<protein>
    <submittedName>
        <fullName evidence="3 4">TIL domain-containing protein</fullName>
    </submittedName>
</protein>
<evidence type="ECO:0000313" key="3">
    <source>
        <dbReference type="WBParaSite" id="MBELARI_LOCUS8101"/>
    </source>
</evidence>
<reference evidence="3 4" key="1">
    <citation type="submission" date="2024-02" db="UniProtKB">
        <authorList>
            <consortium name="WormBaseParasite"/>
        </authorList>
    </citation>
    <scope>IDENTIFICATION</scope>
</reference>
<dbReference type="WBParaSite" id="MBELARI_LOCUS8101">
    <property type="protein sequence ID" value="MBELARI_LOCUS8101"/>
    <property type="gene ID" value="MBELARI_LOCUS8101"/>
</dbReference>
<keyword evidence="1" id="KW-0732">Signal</keyword>
<dbReference type="WBParaSite" id="MBELARI_LOCUS8122">
    <property type="protein sequence ID" value="MBELARI_LOCUS8122"/>
    <property type="gene ID" value="MBELARI_LOCUS8122"/>
</dbReference>
<keyword evidence="2" id="KW-1185">Reference proteome</keyword>
<evidence type="ECO:0000256" key="1">
    <source>
        <dbReference type="SAM" id="SignalP"/>
    </source>
</evidence>
<feature type="chain" id="PRO_5041894096" evidence="1">
    <location>
        <begin position="18"/>
        <end position="92"/>
    </location>
</feature>
<dbReference type="Proteomes" id="UP000887575">
    <property type="component" value="Unassembled WGS sequence"/>
</dbReference>
<dbReference type="AlphaFoldDB" id="A0AAF3FLU4"/>
<feature type="signal peptide" evidence="1">
    <location>
        <begin position="1"/>
        <end position="17"/>
    </location>
</feature>
<organism evidence="2 4">
    <name type="scientific">Mesorhabditis belari</name>
    <dbReference type="NCBI Taxonomy" id="2138241"/>
    <lineage>
        <taxon>Eukaryota</taxon>
        <taxon>Metazoa</taxon>
        <taxon>Ecdysozoa</taxon>
        <taxon>Nematoda</taxon>
        <taxon>Chromadorea</taxon>
        <taxon>Rhabditida</taxon>
        <taxon>Rhabditina</taxon>
        <taxon>Rhabditomorpha</taxon>
        <taxon>Rhabditoidea</taxon>
        <taxon>Rhabditidae</taxon>
        <taxon>Mesorhabditinae</taxon>
        <taxon>Mesorhabditis</taxon>
    </lineage>
</organism>
<evidence type="ECO:0000313" key="4">
    <source>
        <dbReference type="WBParaSite" id="MBELARI_LOCUS8122"/>
    </source>
</evidence>
<evidence type="ECO:0000313" key="2">
    <source>
        <dbReference type="Proteomes" id="UP000887575"/>
    </source>
</evidence>
<accession>A0AAF3FLU4</accession>
<proteinExistence type="predicted"/>
<name>A0AAF3FLU4_9BILA</name>
<sequence>MNRKLLVFLALALVCAASPEDDFEKPCADPNSIRKKAGSDPRCQENCDDVKAGRDPNNKKCNRKLYHNECYCKPGFVRQVADGEKCVDRTKC</sequence>
<dbReference type="Gene3D" id="2.10.25.10">
    <property type="entry name" value="Laminin"/>
    <property type="match status" value="1"/>
</dbReference>